<gene>
    <name evidence="2" type="ORF">CHA01nite_24990</name>
</gene>
<evidence type="ECO:0000256" key="1">
    <source>
        <dbReference type="SAM" id="SignalP"/>
    </source>
</evidence>
<name>A0A511YNI3_9FLAO</name>
<dbReference type="RefSeq" id="WP_146941861.1">
    <property type="nucleotide sequence ID" value="NZ_BJYJ01000013.1"/>
</dbReference>
<accession>A0A511YNI3</accession>
<keyword evidence="1" id="KW-0732">Signal</keyword>
<evidence type="ECO:0000313" key="2">
    <source>
        <dbReference type="EMBL" id="GEN76759.1"/>
    </source>
</evidence>
<dbReference type="PROSITE" id="PS51257">
    <property type="entry name" value="PROKAR_LIPOPROTEIN"/>
    <property type="match status" value="1"/>
</dbReference>
<evidence type="ECO:0008006" key="4">
    <source>
        <dbReference type="Google" id="ProtNLM"/>
    </source>
</evidence>
<protein>
    <recommendedName>
        <fullName evidence="4">Lipoprotein</fullName>
    </recommendedName>
</protein>
<evidence type="ECO:0000313" key="3">
    <source>
        <dbReference type="Proteomes" id="UP000321863"/>
    </source>
</evidence>
<dbReference type="OrthoDB" id="9828943at2"/>
<feature type="signal peptide" evidence="1">
    <location>
        <begin position="1"/>
        <end position="28"/>
    </location>
</feature>
<keyword evidence="3" id="KW-1185">Reference proteome</keyword>
<dbReference type="Proteomes" id="UP000321863">
    <property type="component" value="Unassembled WGS sequence"/>
</dbReference>
<comment type="caution">
    <text evidence="2">The sequence shown here is derived from an EMBL/GenBank/DDBJ whole genome shotgun (WGS) entry which is preliminary data.</text>
</comment>
<feature type="chain" id="PRO_5021886220" description="Lipoprotein" evidence="1">
    <location>
        <begin position="29"/>
        <end position="179"/>
    </location>
</feature>
<organism evidence="2 3">
    <name type="scientific">Chryseobacterium hagamense</name>
    <dbReference type="NCBI Taxonomy" id="395935"/>
    <lineage>
        <taxon>Bacteria</taxon>
        <taxon>Pseudomonadati</taxon>
        <taxon>Bacteroidota</taxon>
        <taxon>Flavobacteriia</taxon>
        <taxon>Flavobacteriales</taxon>
        <taxon>Weeksellaceae</taxon>
        <taxon>Chryseobacterium group</taxon>
        <taxon>Chryseobacterium</taxon>
    </lineage>
</organism>
<reference evidence="2 3" key="1">
    <citation type="submission" date="2019-07" db="EMBL/GenBank/DDBJ databases">
        <title>Whole genome shotgun sequence of Chryseobacterium hagamense NBRC 105253.</title>
        <authorList>
            <person name="Hosoyama A."/>
            <person name="Uohara A."/>
            <person name="Ohji S."/>
            <person name="Ichikawa N."/>
        </authorList>
    </citation>
    <scope>NUCLEOTIDE SEQUENCE [LARGE SCALE GENOMIC DNA]</scope>
    <source>
        <strain evidence="2 3">NBRC 105253</strain>
    </source>
</reference>
<proteinExistence type="predicted"/>
<dbReference type="EMBL" id="BJYJ01000013">
    <property type="protein sequence ID" value="GEN76759.1"/>
    <property type="molecule type" value="Genomic_DNA"/>
</dbReference>
<sequence length="179" mass="21289">MTILKKAESQFLLAFVSLVLLVSCSGYHATASDWHGENDSYRYLFTSNDHDVKFHSYGGRHLVHRVFYRKYGKLVFTYYDRLRQIKKEKGNDVYYSLFIVKKIPDDILRKNDTVTVKLYHKKIISFSENAGQGRKKIYKRYFTSGNANYLFIGEYKRFYKDEPAIYERHMSQEMEGLEL</sequence>
<dbReference type="AlphaFoldDB" id="A0A511YNI3"/>